<dbReference type="OrthoDB" id="9794834at2"/>
<dbReference type="Pfam" id="PF01381">
    <property type="entry name" value="HTH_3"/>
    <property type="match status" value="1"/>
</dbReference>
<dbReference type="GO" id="GO:0003677">
    <property type="term" value="F:DNA binding"/>
    <property type="evidence" value="ECO:0007669"/>
    <property type="project" value="InterPro"/>
</dbReference>
<dbReference type="Proteomes" id="UP000436911">
    <property type="component" value="Unassembled WGS sequence"/>
</dbReference>
<name>A0A368NS47_AGRVI</name>
<evidence type="ECO:0000313" key="2">
    <source>
        <dbReference type="EMBL" id="KAA3526808.1"/>
    </source>
</evidence>
<feature type="domain" description="HTH cro/C1-type" evidence="1">
    <location>
        <begin position="89"/>
        <end position="133"/>
    </location>
</feature>
<accession>A0A368NS47</accession>
<dbReference type="Gene3D" id="1.10.260.40">
    <property type="entry name" value="lambda repressor-like DNA-binding domains"/>
    <property type="match status" value="2"/>
</dbReference>
<dbReference type="PROSITE" id="PS50943">
    <property type="entry name" value="HTH_CROC1"/>
    <property type="match status" value="1"/>
</dbReference>
<gene>
    <name evidence="2" type="ORF">DXT89_12635</name>
</gene>
<protein>
    <submittedName>
        <fullName evidence="2">XRE family transcriptional regulator</fullName>
    </submittedName>
</protein>
<dbReference type="GeneID" id="99228496"/>
<sequence>MQSLPALLRAARFLLGYSQSHVETSCKLTGRFLITLENGTRQRLPGAALAVKDFYELHGVEFVDPRDGHGAGIRWRSSVTTDPFEGQAFRAARGLADLSQDKLAEQAQVGRKFIALLERGELKSINLETLKKIELCLRDLNIEVTRATSSHGAGTRWINNPLP</sequence>
<evidence type="ECO:0000259" key="1">
    <source>
        <dbReference type="PROSITE" id="PS50943"/>
    </source>
</evidence>
<dbReference type="InterPro" id="IPR010982">
    <property type="entry name" value="Lambda_DNA-bd_dom_sf"/>
</dbReference>
<dbReference type="EMBL" id="QUSG01000006">
    <property type="protein sequence ID" value="KAA3526808.1"/>
    <property type="molecule type" value="Genomic_DNA"/>
</dbReference>
<dbReference type="SUPFAM" id="SSF47413">
    <property type="entry name" value="lambda repressor-like DNA-binding domains"/>
    <property type="match status" value="1"/>
</dbReference>
<evidence type="ECO:0000313" key="3">
    <source>
        <dbReference type="Proteomes" id="UP000436911"/>
    </source>
</evidence>
<dbReference type="InterPro" id="IPR001387">
    <property type="entry name" value="Cro/C1-type_HTH"/>
</dbReference>
<comment type="caution">
    <text evidence="2">The sequence shown here is derived from an EMBL/GenBank/DDBJ whole genome shotgun (WGS) entry which is preliminary data.</text>
</comment>
<organism evidence="2 3">
    <name type="scientific">Agrobacterium vitis</name>
    <name type="common">Rhizobium vitis</name>
    <dbReference type="NCBI Taxonomy" id="373"/>
    <lineage>
        <taxon>Bacteria</taxon>
        <taxon>Pseudomonadati</taxon>
        <taxon>Pseudomonadota</taxon>
        <taxon>Alphaproteobacteria</taxon>
        <taxon>Hyphomicrobiales</taxon>
        <taxon>Rhizobiaceae</taxon>
        <taxon>Rhizobium/Agrobacterium group</taxon>
        <taxon>Agrobacterium</taxon>
    </lineage>
</organism>
<dbReference type="RefSeq" id="WP_060718088.1">
    <property type="nucleotide sequence ID" value="NZ_CP055265.1"/>
</dbReference>
<proteinExistence type="predicted"/>
<dbReference type="SMART" id="SM00530">
    <property type="entry name" value="HTH_XRE"/>
    <property type="match status" value="2"/>
</dbReference>
<dbReference type="AlphaFoldDB" id="A0A368NS47"/>
<dbReference type="CDD" id="cd00093">
    <property type="entry name" value="HTH_XRE"/>
    <property type="match status" value="1"/>
</dbReference>
<reference evidence="2 3" key="1">
    <citation type="submission" date="2018-08" db="EMBL/GenBank/DDBJ databases">
        <title>Genome sequencing of Agrobacterium vitis strain ICMP 10754.</title>
        <authorList>
            <person name="Visnovsky S.B."/>
            <person name="Pitman A.R."/>
        </authorList>
    </citation>
    <scope>NUCLEOTIDE SEQUENCE [LARGE SCALE GENOMIC DNA]</scope>
    <source>
        <strain evidence="2 3">ICMP 10754</strain>
    </source>
</reference>